<sequence>MTKRTTVNGVCYSILTDYMIHLNISGVEATCLTEYQFNGKVKFIVSWVSNKNKEESVASEQSA</sequence>
<gene>
    <name evidence="1" type="ORF">DERYTH_LOCUS15833</name>
</gene>
<organism evidence="1 2">
    <name type="scientific">Dentiscutata erythropus</name>
    <dbReference type="NCBI Taxonomy" id="1348616"/>
    <lineage>
        <taxon>Eukaryota</taxon>
        <taxon>Fungi</taxon>
        <taxon>Fungi incertae sedis</taxon>
        <taxon>Mucoromycota</taxon>
        <taxon>Glomeromycotina</taxon>
        <taxon>Glomeromycetes</taxon>
        <taxon>Diversisporales</taxon>
        <taxon>Gigasporaceae</taxon>
        <taxon>Dentiscutata</taxon>
    </lineage>
</organism>
<evidence type="ECO:0000313" key="1">
    <source>
        <dbReference type="EMBL" id="CAG8739008.1"/>
    </source>
</evidence>
<dbReference type="Proteomes" id="UP000789405">
    <property type="component" value="Unassembled WGS sequence"/>
</dbReference>
<dbReference type="OrthoDB" id="2415092at2759"/>
<reference evidence="1" key="1">
    <citation type="submission" date="2021-06" db="EMBL/GenBank/DDBJ databases">
        <authorList>
            <person name="Kallberg Y."/>
            <person name="Tangrot J."/>
            <person name="Rosling A."/>
        </authorList>
    </citation>
    <scope>NUCLEOTIDE SEQUENCE</scope>
    <source>
        <strain evidence="1">MA453B</strain>
    </source>
</reference>
<accession>A0A9N9NHR9</accession>
<dbReference type="AlphaFoldDB" id="A0A9N9NHR9"/>
<name>A0A9N9NHR9_9GLOM</name>
<keyword evidence="2" id="KW-1185">Reference proteome</keyword>
<comment type="caution">
    <text evidence="1">The sequence shown here is derived from an EMBL/GenBank/DDBJ whole genome shotgun (WGS) entry which is preliminary data.</text>
</comment>
<feature type="non-terminal residue" evidence="1">
    <location>
        <position position="63"/>
    </location>
</feature>
<dbReference type="EMBL" id="CAJVPY010013179">
    <property type="protein sequence ID" value="CAG8739008.1"/>
    <property type="molecule type" value="Genomic_DNA"/>
</dbReference>
<protein>
    <submittedName>
        <fullName evidence="1">13344_t:CDS:1</fullName>
    </submittedName>
</protein>
<evidence type="ECO:0000313" key="2">
    <source>
        <dbReference type="Proteomes" id="UP000789405"/>
    </source>
</evidence>
<proteinExistence type="predicted"/>